<name>A0ABV1F5J0_9BACI</name>
<keyword evidence="4" id="KW-1185">Reference proteome</keyword>
<dbReference type="EMBL" id="JBBMFN010000135">
    <property type="protein sequence ID" value="MEQ2468660.1"/>
    <property type="molecule type" value="Genomic_DNA"/>
</dbReference>
<dbReference type="RefSeq" id="WP_251629913.1">
    <property type="nucleotide sequence ID" value="NZ_JBBMFN010000135.1"/>
</dbReference>
<gene>
    <name evidence="3" type="ORF">WMO63_23710</name>
</gene>
<comment type="caution">
    <text evidence="3">The sequence shown here is derived from an EMBL/GenBank/DDBJ whole genome shotgun (WGS) entry which is preliminary data.</text>
</comment>
<dbReference type="GO" id="GO:0004519">
    <property type="term" value="F:endonuclease activity"/>
    <property type="evidence" value="ECO:0007669"/>
    <property type="project" value="UniProtKB-KW"/>
</dbReference>
<reference evidence="3 4" key="1">
    <citation type="submission" date="2024-03" db="EMBL/GenBank/DDBJ databases">
        <title>Human intestinal bacterial collection.</title>
        <authorList>
            <person name="Pauvert C."/>
            <person name="Hitch T.C.A."/>
            <person name="Clavel T."/>
        </authorList>
    </citation>
    <scope>NUCLEOTIDE SEQUENCE [LARGE SCALE GENOMIC DNA]</scope>
    <source>
        <strain evidence="3 4">CLA-SR-H024</strain>
    </source>
</reference>
<sequence>MKKYILKIATVLLPILLIFSTLSEANINAAPNINIYPKDPSDLVTEEQYEYLEPDLETYEDNNIDELETVPVETLEDEPENIDDFDDEPIIDFDSGSESPDKAPAIEEAEKNNNPPYGGAINIYPTTRIKTNGKTKTVEVQVFKGNGKKVYETVKNCHMANKYHPVTKTFYNKNSFPVFPGKSFTVSSKYWKSSKSTVWNQIKGDVKKAVTSDFNYSKLFNQKQINQIKNGKFPDDFRLHHHEKSGNFQLVHKNSHDKTGHTGGKSIWGSW</sequence>
<organism evidence="3 4">
    <name type="scientific">Niallia hominis</name>
    <dbReference type="NCBI Taxonomy" id="3133173"/>
    <lineage>
        <taxon>Bacteria</taxon>
        <taxon>Bacillati</taxon>
        <taxon>Bacillota</taxon>
        <taxon>Bacilli</taxon>
        <taxon>Bacillales</taxon>
        <taxon>Bacillaceae</taxon>
        <taxon>Niallia</taxon>
    </lineage>
</organism>
<feature type="compositionally biased region" description="Basic and acidic residues" evidence="1">
    <location>
        <begin position="99"/>
        <end position="111"/>
    </location>
</feature>
<feature type="chain" id="PRO_5047064760" evidence="2">
    <location>
        <begin position="26"/>
        <end position="271"/>
    </location>
</feature>
<keyword evidence="3" id="KW-0378">Hydrolase</keyword>
<evidence type="ECO:0000256" key="1">
    <source>
        <dbReference type="SAM" id="MobiDB-lite"/>
    </source>
</evidence>
<accession>A0ABV1F5J0</accession>
<feature type="compositionally biased region" description="Acidic residues" evidence="1">
    <location>
        <begin position="73"/>
        <end position="91"/>
    </location>
</feature>
<evidence type="ECO:0000256" key="2">
    <source>
        <dbReference type="SAM" id="SignalP"/>
    </source>
</evidence>
<feature type="region of interest" description="Disordered" evidence="1">
    <location>
        <begin position="73"/>
        <end position="119"/>
    </location>
</feature>
<evidence type="ECO:0000313" key="3">
    <source>
        <dbReference type="EMBL" id="MEQ2468660.1"/>
    </source>
</evidence>
<dbReference type="Pfam" id="PF12639">
    <property type="entry name" value="Colicin-DNase"/>
    <property type="match status" value="1"/>
</dbReference>
<proteinExistence type="predicted"/>
<evidence type="ECO:0000313" key="4">
    <source>
        <dbReference type="Proteomes" id="UP001465426"/>
    </source>
</evidence>
<feature type="signal peptide" evidence="2">
    <location>
        <begin position="1"/>
        <end position="25"/>
    </location>
</feature>
<keyword evidence="3" id="KW-0540">Nuclease</keyword>
<keyword evidence="3" id="KW-0255">Endonuclease</keyword>
<dbReference type="Proteomes" id="UP001465426">
    <property type="component" value="Unassembled WGS sequence"/>
</dbReference>
<protein>
    <submittedName>
        <fullName evidence="3">HNH endonuclease</fullName>
    </submittedName>
</protein>
<keyword evidence="2" id="KW-0732">Signal</keyword>